<reference evidence="1" key="1">
    <citation type="submission" date="2021-05" db="EMBL/GenBank/DDBJ databases">
        <title>A free-living protist that lacks canonical eukaryotic 1 DNA replication and segregation systems.</title>
        <authorList>
            <person name="Salas-Leiva D.E."/>
            <person name="Tromer E.C."/>
            <person name="Curtis B.A."/>
            <person name="Jerlstrom-Hultqvist J."/>
            <person name="Kolisko M."/>
            <person name="Yi Z."/>
            <person name="Salas-Leiva J.S."/>
            <person name="Gallot-Lavallee L."/>
            <person name="Kops G.J.P.L."/>
            <person name="Archibald J.M."/>
            <person name="Simpson A.G.B."/>
            <person name="Roger A.J."/>
        </authorList>
    </citation>
    <scope>NUCLEOTIDE SEQUENCE</scope>
    <source>
        <strain evidence="1">BICM</strain>
    </source>
</reference>
<keyword evidence="2" id="KW-1185">Reference proteome</keyword>
<dbReference type="AlphaFoldDB" id="A0A8J6AUM5"/>
<dbReference type="PANTHER" id="PTHR37332">
    <property type="entry name" value="EXPRESSED PROTEIN"/>
    <property type="match status" value="1"/>
</dbReference>
<protein>
    <submittedName>
        <fullName evidence="1">Uncharacterized protein</fullName>
    </submittedName>
</protein>
<evidence type="ECO:0000313" key="1">
    <source>
        <dbReference type="EMBL" id="KAG9395161.1"/>
    </source>
</evidence>
<dbReference type="EMBL" id="JAHDYR010000012">
    <property type="protein sequence ID" value="KAG9395161.1"/>
    <property type="molecule type" value="Genomic_DNA"/>
</dbReference>
<dbReference type="Proteomes" id="UP000717585">
    <property type="component" value="Unassembled WGS sequence"/>
</dbReference>
<gene>
    <name evidence="1" type="ORF">J8273_0381</name>
</gene>
<accession>A0A8J6AUM5</accession>
<sequence length="192" mass="21395">MEIHAPKSNKSITWLGLVVINRETLKHFYSESQLQVRALQWFKLGHSLGSILHFSNPADFRHALLAMLERFDFRGRNTALQGVQLIKSTFSNTKPAPTEGNRGTLVTIDTPLVCPDYWQVLPSLLDVLKCVYQRMVVSVNGLPVPSQSDITQMVEIDGLIKHNIIGLLSKDLTACASRMIDTELALPALFPG</sequence>
<dbReference type="PANTHER" id="PTHR37332:SF1">
    <property type="entry name" value="ELMO DOMAIN-CONTAINING PROTEIN"/>
    <property type="match status" value="1"/>
</dbReference>
<dbReference type="OrthoDB" id="10259499at2759"/>
<evidence type="ECO:0000313" key="2">
    <source>
        <dbReference type="Proteomes" id="UP000717585"/>
    </source>
</evidence>
<organism evidence="1 2">
    <name type="scientific">Carpediemonas membranifera</name>
    <dbReference type="NCBI Taxonomy" id="201153"/>
    <lineage>
        <taxon>Eukaryota</taxon>
        <taxon>Metamonada</taxon>
        <taxon>Carpediemonas-like organisms</taxon>
        <taxon>Carpediemonas</taxon>
    </lineage>
</organism>
<name>A0A8J6AUM5_9EUKA</name>
<comment type="caution">
    <text evidence="1">The sequence shown here is derived from an EMBL/GenBank/DDBJ whole genome shotgun (WGS) entry which is preliminary data.</text>
</comment>
<proteinExistence type="predicted"/>